<keyword evidence="2" id="KW-0813">Transport</keyword>
<evidence type="ECO:0000256" key="7">
    <source>
        <dbReference type="SAM" id="Phobius"/>
    </source>
</evidence>
<dbReference type="GO" id="GO:0000041">
    <property type="term" value="P:transition metal ion transport"/>
    <property type="evidence" value="ECO:0007669"/>
    <property type="project" value="InterPro"/>
</dbReference>
<dbReference type="NCBIfam" id="NF004905">
    <property type="entry name" value="PRK06265.1-5"/>
    <property type="match status" value="1"/>
</dbReference>
<keyword evidence="5 7" id="KW-1133">Transmembrane helix</keyword>
<dbReference type="Pfam" id="PF01891">
    <property type="entry name" value="CbiM"/>
    <property type="match status" value="1"/>
</dbReference>
<evidence type="ECO:0000313" key="8">
    <source>
        <dbReference type="EMBL" id="SLM29758.1"/>
    </source>
</evidence>
<dbReference type="EMBL" id="FWEV01000106">
    <property type="protein sequence ID" value="SLM29758.1"/>
    <property type="molecule type" value="Genomic_DNA"/>
</dbReference>
<dbReference type="PANTHER" id="PTHR34229:SF1">
    <property type="entry name" value="METAL TRANSPORT PROTEIN HI_1621-RELATED"/>
    <property type="match status" value="1"/>
</dbReference>
<reference evidence="8 9" key="1">
    <citation type="submission" date="2017-03" db="EMBL/GenBank/DDBJ databases">
        <authorList>
            <person name="Afonso C.L."/>
            <person name="Miller P.J."/>
            <person name="Scott M.A."/>
            <person name="Spackman E."/>
            <person name="Goraichik I."/>
            <person name="Dimitrov K.M."/>
            <person name="Suarez D.L."/>
            <person name="Swayne D.E."/>
        </authorList>
    </citation>
    <scope>NUCLEOTIDE SEQUENCE [LARGE SCALE GENOMIC DNA]</scope>
    <source>
        <strain evidence="8">PRJEB14757</strain>
    </source>
</reference>
<keyword evidence="4 7" id="KW-0812">Transmembrane</keyword>
<evidence type="ECO:0000256" key="3">
    <source>
        <dbReference type="ARBA" id="ARBA00022475"/>
    </source>
</evidence>
<feature type="transmembrane region" description="Helical" evidence="7">
    <location>
        <begin position="94"/>
        <end position="118"/>
    </location>
</feature>
<dbReference type="AlphaFoldDB" id="A0A1W1HBK1"/>
<comment type="subcellular location">
    <subcellularLocation>
        <location evidence="1">Cell membrane</location>
        <topology evidence="1">Multi-pass membrane protein</topology>
    </subcellularLocation>
</comment>
<feature type="transmembrane region" description="Helical" evidence="7">
    <location>
        <begin position="63"/>
        <end position="87"/>
    </location>
</feature>
<dbReference type="Gene3D" id="1.10.1760.20">
    <property type="match status" value="1"/>
</dbReference>
<protein>
    <recommendedName>
        <fullName evidence="10">Cobalamin biosynthesis protein CbiM</fullName>
    </recommendedName>
</protein>
<dbReference type="Proteomes" id="UP000191931">
    <property type="component" value="Unassembled WGS sequence"/>
</dbReference>
<proteinExistence type="predicted"/>
<feature type="transmembrane region" description="Helical" evidence="7">
    <location>
        <begin position="6"/>
        <end position="27"/>
    </location>
</feature>
<feature type="transmembrane region" description="Helical" evidence="7">
    <location>
        <begin position="130"/>
        <end position="153"/>
    </location>
</feature>
<sequence length="210" mass="21737">MHISDGVLPVSVTIGCYVASAGILTWSTRTTRSEDLPRLAVMTAAFFVASMIHVPFGPTSVHLLIPGLAGAILGSSAFLSISLGLLLQSLLFQFGGLTALGANSLMMGIPAVMCGWFFQRFRGENQMRQSITGGIAGAMGCTLAAVGLALLLATGGEDFMGVAKIALAAHIPVIIIEGVVSGFTIGFLARVKPALLNPSFVRSSVGVTRE</sequence>
<accession>A0A1W1HBK1</accession>
<dbReference type="OrthoDB" id="9792317at2"/>
<dbReference type="RefSeq" id="WP_080806916.1">
    <property type="nucleotide sequence ID" value="NZ_LT828555.1"/>
</dbReference>
<evidence type="ECO:0000256" key="2">
    <source>
        <dbReference type="ARBA" id="ARBA00022448"/>
    </source>
</evidence>
<evidence type="ECO:0008006" key="10">
    <source>
        <dbReference type="Google" id="ProtNLM"/>
    </source>
</evidence>
<evidence type="ECO:0000256" key="6">
    <source>
        <dbReference type="ARBA" id="ARBA00023136"/>
    </source>
</evidence>
<dbReference type="STRING" id="1246637.MTBBW1_1940085"/>
<feature type="transmembrane region" description="Helical" evidence="7">
    <location>
        <begin position="39"/>
        <end position="57"/>
    </location>
</feature>
<dbReference type="GO" id="GO:0005886">
    <property type="term" value="C:plasma membrane"/>
    <property type="evidence" value="ECO:0007669"/>
    <property type="project" value="UniProtKB-SubCell"/>
</dbReference>
<dbReference type="InterPro" id="IPR002751">
    <property type="entry name" value="CbiM/NikMN"/>
</dbReference>
<gene>
    <name evidence="8" type="ORF">MTBBW1_1940085</name>
</gene>
<keyword evidence="9" id="KW-1185">Reference proteome</keyword>
<feature type="transmembrane region" description="Helical" evidence="7">
    <location>
        <begin position="165"/>
        <end position="189"/>
    </location>
</feature>
<dbReference type="PANTHER" id="PTHR34229">
    <property type="entry name" value="METAL TRANSPORT PROTEIN HI_1621-RELATED"/>
    <property type="match status" value="1"/>
</dbReference>
<keyword evidence="3" id="KW-1003">Cell membrane</keyword>
<evidence type="ECO:0000313" key="9">
    <source>
        <dbReference type="Proteomes" id="UP000191931"/>
    </source>
</evidence>
<evidence type="ECO:0000256" key="4">
    <source>
        <dbReference type="ARBA" id="ARBA00022692"/>
    </source>
</evidence>
<evidence type="ECO:0000256" key="1">
    <source>
        <dbReference type="ARBA" id="ARBA00004651"/>
    </source>
</evidence>
<keyword evidence="6 7" id="KW-0472">Membrane</keyword>
<organism evidence="8 9">
    <name type="scientific">Desulfamplus magnetovallimortis</name>
    <dbReference type="NCBI Taxonomy" id="1246637"/>
    <lineage>
        <taxon>Bacteria</taxon>
        <taxon>Pseudomonadati</taxon>
        <taxon>Thermodesulfobacteriota</taxon>
        <taxon>Desulfobacteria</taxon>
        <taxon>Desulfobacterales</taxon>
        <taxon>Desulfobacteraceae</taxon>
        <taxon>Desulfamplus</taxon>
    </lineage>
</organism>
<name>A0A1W1HBK1_9BACT</name>
<evidence type="ECO:0000256" key="5">
    <source>
        <dbReference type="ARBA" id="ARBA00022989"/>
    </source>
</evidence>